<dbReference type="GO" id="GO:0003676">
    <property type="term" value="F:nucleic acid binding"/>
    <property type="evidence" value="ECO:0007669"/>
    <property type="project" value="UniProtKB-UniRule"/>
</dbReference>
<dbReference type="PANTHER" id="PTHR32019:SF2">
    <property type="entry name" value="R3H DOMAIN-CONTAINING PROTEIN 4"/>
    <property type="match status" value="1"/>
</dbReference>
<dbReference type="PANTHER" id="PTHR32019">
    <property type="entry name" value="R3H DOMAIN-CONTAINING PROTEIN 4"/>
    <property type="match status" value="1"/>
</dbReference>
<comment type="caution">
    <text evidence="3">The sequence shown here is derived from an EMBL/GenBank/DDBJ whole genome shotgun (WGS) entry which is preliminary data.</text>
</comment>
<feature type="region of interest" description="Disordered" evidence="1">
    <location>
        <begin position="62"/>
        <end position="82"/>
    </location>
</feature>
<reference evidence="3 4" key="1">
    <citation type="journal article" date="2016" name="Nat. Commun.">
        <title>Extremotolerant tardigrade genome and improved radiotolerance of human cultured cells by tardigrade-unique protein.</title>
        <authorList>
            <person name="Hashimoto T."/>
            <person name="Horikawa D.D."/>
            <person name="Saito Y."/>
            <person name="Kuwahara H."/>
            <person name="Kozuka-Hata H."/>
            <person name="Shin-I T."/>
            <person name="Minakuchi Y."/>
            <person name="Ohishi K."/>
            <person name="Motoyama A."/>
            <person name="Aizu T."/>
            <person name="Enomoto A."/>
            <person name="Kondo K."/>
            <person name="Tanaka S."/>
            <person name="Hara Y."/>
            <person name="Koshikawa S."/>
            <person name="Sagara H."/>
            <person name="Miura T."/>
            <person name="Yokobori S."/>
            <person name="Miyagawa K."/>
            <person name="Suzuki Y."/>
            <person name="Kubo T."/>
            <person name="Oyama M."/>
            <person name="Kohara Y."/>
            <person name="Fujiyama A."/>
            <person name="Arakawa K."/>
            <person name="Katayama T."/>
            <person name="Toyoda A."/>
            <person name="Kunieda T."/>
        </authorList>
    </citation>
    <scope>NUCLEOTIDE SEQUENCE [LARGE SCALE GENOMIC DNA]</scope>
    <source>
        <strain evidence="3 4">YOKOZUNA-1</strain>
    </source>
</reference>
<dbReference type="STRING" id="947166.A0A1D1W234"/>
<sequence>MVITGKPRQDSVEDFFKRNALSPPQPLVDFSEASETASIASTNLHSDLSSVQGVVVELRSPRKASRQPKYAKLDAGPSRSGRMGVRKWRRYQNNVGLLSGITEEDNPEQSFAQEIAEESSSAFSELFEDPRKMQIWERFTRMSEESQHRFLMAFANDFDRASRNSNDDSGKMSPEQCYKRIDGQLRRLIAHRSPPVDIIQPMEEELVDFFGVAPEDDLELDVEKPDVYYRMIFHAVCQYFGLLSKSVKQRETCRTQVKKRSRNSTFQEPPQRLSTYLMQRYF</sequence>
<keyword evidence="4" id="KW-1185">Reference proteome</keyword>
<dbReference type="SUPFAM" id="SSF82708">
    <property type="entry name" value="R3H domain"/>
    <property type="match status" value="1"/>
</dbReference>
<dbReference type="PROSITE" id="PS51061">
    <property type="entry name" value="R3H"/>
    <property type="match status" value="1"/>
</dbReference>
<dbReference type="InterPro" id="IPR039629">
    <property type="entry name" value="R3HDM4"/>
</dbReference>
<evidence type="ECO:0000313" key="3">
    <source>
        <dbReference type="EMBL" id="GAV07610.1"/>
    </source>
</evidence>
<dbReference type="InterPro" id="IPR036867">
    <property type="entry name" value="R3H_dom_sf"/>
</dbReference>
<gene>
    <name evidence="3" type="primary">RvY_17426-1</name>
    <name evidence="3" type="synonym">RvY_17426.1</name>
    <name evidence="3" type="ORF">RvY_17426</name>
</gene>
<name>A0A1D1W234_RAMVA</name>
<evidence type="ECO:0000259" key="2">
    <source>
        <dbReference type="PROSITE" id="PS51061"/>
    </source>
</evidence>
<dbReference type="Proteomes" id="UP000186922">
    <property type="component" value="Unassembled WGS sequence"/>
</dbReference>
<dbReference type="Gene3D" id="3.30.1370.50">
    <property type="entry name" value="R3H-like domain"/>
    <property type="match status" value="1"/>
</dbReference>
<dbReference type="OrthoDB" id="75169at2759"/>
<dbReference type="Pfam" id="PF13902">
    <property type="entry name" value="R3H-assoc"/>
    <property type="match status" value="1"/>
</dbReference>
<dbReference type="EMBL" id="BDGG01000015">
    <property type="protein sequence ID" value="GAV07610.1"/>
    <property type="molecule type" value="Genomic_DNA"/>
</dbReference>
<dbReference type="AlphaFoldDB" id="A0A1D1W234"/>
<evidence type="ECO:0000313" key="4">
    <source>
        <dbReference type="Proteomes" id="UP000186922"/>
    </source>
</evidence>
<evidence type="ECO:0000256" key="1">
    <source>
        <dbReference type="SAM" id="MobiDB-lite"/>
    </source>
</evidence>
<accession>A0A1D1W234</accession>
<feature type="domain" description="R3H" evidence="2">
    <location>
        <begin position="196"/>
        <end position="261"/>
    </location>
</feature>
<dbReference type="InterPro" id="IPR025952">
    <property type="entry name" value="R3H-assoc_dom"/>
</dbReference>
<organism evidence="3 4">
    <name type="scientific">Ramazzottius varieornatus</name>
    <name type="common">Water bear</name>
    <name type="synonym">Tardigrade</name>
    <dbReference type="NCBI Taxonomy" id="947166"/>
    <lineage>
        <taxon>Eukaryota</taxon>
        <taxon>Metazoa</taxon>
        <taxon>Ecdysozoa</taxon>
        <taxon>Tardigrada</taxon>
        <taxon>Eutardigrada</taxon>
        <taxon>Parachela</taxon>
        <taxon>Hypsibioidea</taxon>
        <taxon>Ramazzottiidae</taxon>
        <taxon>Ramazzottius</taxon>
    </lineage>
</organism>
<proteinExistence type="predicted"/>
<protein>
    <recommendedName>
        <fullName evidence="2">R3H domain-containing protein</fullName>
    </recommendedName>
</protein>
<dbReference type="InterPro" id="IPR001374">
    <property type="entry name" value="R3H_dom"/>
</dbReference>